<keyword evidence="3" id="KW-0808">Transferase</keyword>
<dbReference type="PANTHER" id="PTHR43179:SF12">
    <property type="entry name" value="GALACTOFURANOSYLTRANSFERASE GLFT2"/>
    <property type="match status" value="1"/>
</dbReference>
<dbReference type="PANTHER" id="PTHR43179">
    <property type="entry name" value="RHAMNOSYLTRANSFERASE WBBL"/>
    <property type="match status" value="1"/>
</dbReference>
<evidence type="ECO:0000256" key="1">
    <source>
        <dbReference type="ARBA" id="ARBA00006739"/>
    </source>
</evidence>
<dbReference type="Gene3D" id="3.90.550.10">
    <property type="entry name" value="Spore Coat Polysaccharide Biosynthesis Protein SpsA, Chain A"/>
    <property type="match status" value="1"/>
</dbReference>
<feature type="domain" description="Glycosyltransferase 2-like" evidence="4">
    <location>
        <begin position="15"/>
        <end position="132"/>
    </location>
</feature>
<evidence type="ECO:0000259" key="4">
    <source>
        <dbReference type="Pfam" id="PF00535"/>
    </source>
</evidence>
<evidence type="ECO:0000313" key="5">
    <source>
        <dbReference type="EMBL" id="SVD45371.1"/>
    </source>
</evidence>
<dbReference type="AlphaFoldDB" id="A0A382VHK9"/>
<organism evidence="5">
    <name type="scientific">marine metagenome</name>
    <dbReference type="NCBI Taxonomy" id="408172"/>
    <lineage>
        <taxon>unclassified sequences</taxon>
        <taxon>metagenomes</taxon>
        <taxon>ecological metagenomes</taxon>
    </lineage>
</organism>
<name>A0A382VHK9_9ZZZZ</name>
<gene>
    <name evidence="5" type="ORF">METZ01_LOCUS398225</name>
</gene>
<dbReference type="InterPro" id="IPR001173">
    <property type="entry name" value="Glyco_trans_2-like"/>
</dbReference>
<accession>A0A382VHK9</accession>
<evidence type="ECO:0000256" key="3">
    <source>
        <dbReference type="ARBA" id="ARBA00022679"/>
    </source>
</evidence>
<dbReference type="GO" id="GO:0016757">
    <property type="term" value="F:glycosyltransferase activity"/>
    <property type="evidence" value="ECO:0007669"/>
    <property type="project" value="UniProtKB-KW"/>
</dbReference>
<proteinExistence type="inferred from homology"/>
<sequence length="149" mass="16401">MSPSAVTAIVLNWCAEAVTADCIRSLLASNYRALEVLLVDNGSTDDSFERLKESFPDIEFLQTGENLGYAGGNNRGIEWALAGRPKYVLILNNDTVLDPDTVSKLVYAAENREVRVGGVVPKILYYDDPTRIWYAGGEFSSIKGLGIHW</sequence>
<dbReference type="Pfam" id="PF00535">
    <property type="entry name" value="Glycos_transf_2"/>
    <property type="match status" value="1"/>
</dbReference>
<protein>
    <recommendedName>
        <fullName evidence="4">Glycosyltransferase 2-like domain-containing protein</fullName>
    </recommendedName>
</protein>
<dbReference type="InterPro" id="IPR029044">
    <property type="entry name" value="Nucleotide-diphossugar_trans"/>
</dbReference>
<feature type="non-terminal residue" evidence="5">
    <location>
        <position position="149"/>
    </location>
</feature>
<evidence type="ECO:0000256" key="2">
    <source>
        <dbReference type="ARBA" id="ARBA00022676"/>
    </source>
</evidence>
<keyword evidence="2" id="KW-0328">Glycosyltransferase</keyword>
<reference evidence="5" key="1">
    <citation type="submission" date="2018-05" db="EMBL/GenBank/DDBJ databases">
        <authorList>
            <person name="Lanie J.A."/>
            <person name="Ng W.-L."/>
            <person name="Kazmierczak K.M."/>
            <person name="Andrzejewski T.M."/>
            <person name="Davidsen T.M."/>
            <person name="Wayne K.J."/>
            <person name="Tettelin H."/>
            <person name="Glass J.I."/>
            <person name="Rusch D."/>
            <person name="Podicherti R."/>
            <person name="Tsui H.-C.T."/>
            <person name="Winkler M.E."/>
        </authorList>
    </citation>
    <scope>NUCLEOTIDE SEQUENCE</scope>
</reference>
<comment type="similarity">
    <text evidence="1">Belongs to the glycosyltransferase 2 family.</text>
</comment>
<dbReference type="SUPFAM" id="SSF53448">
    <property type="entry name" value="Nucleotide-diphospho-sugar transferases"/>
    <property type="match status" value="1"/>
</dbReference>
<dbReference type="EMBL" id="UINC01151642">
    <property type="protein sequence ID" value="SVD45371.1"/>
    <property type="molecule type" value="Genomic_DNA"/>
</dbReference>